<gene>
    <name evidence="1" type="ORF">GCM10009069_10760</name>
</gene>
<reference evidence="1" key="2">
    <citation type="submission" date="2020-09" db="EMBL/GenBank/DDBJ databases">
        <authorList>
            <person name="Sun Q."/>
            <person name="Kim S."/>
        </authorList>
    </citation>
    <scope>NUCLEOTIDE SEQUENCE</scope>
    <source>
        <strain evidence="1">KCTC 32513</strain>
    </source>
</reference>
<dbReference type="Proteomes" id="UP000634004">
    <property type="component" value="Unassembled WGS sequence"/>
</dbReference>
<reference evidence="1" key="1">
    <citation type="journal article" date="2014" name="Int. J. Syst. Evol. Microbiol.">
        <title>Complete genome sequence of Corynebacterium casei LMG S-19264T (=DSM 44701T), isolated from a smear-ripened cheese.</title>
        <authorList>
            <consortium name="US DOE Joint Genome Institute (JGI-PGF)"/>
            <person name="Walter F."/>
            <person name="Albersmeier A."/>
            <person name="Kalinowski J."/>
            <person name="Ruckert C."/>
        </authorList>
    </citation>
    <scope>NUCLEOTIDE SEQUENCE</scope>
    <source>
        <strain evidence="1">KCTC 32513</strain>
    </source>
</reference>
<accession>A0A8J3G1V4</accession>
<sequence>MSTVVRLQVPPFEPASPTSLSALRRPLISQETTRCAAHCQPCPACLAEQEKAVKAAEKTASDLGLRLSQLVEDALAKHVARIEAEQTQLITAVLEGVLPHLADASLRSALLDELSVAADSLRTVPLHLRKNPALDLGPMPDTVSVKIENDPAVPMNRLDLRDGDGTTRIDAQALINACLVRLGKPVPQTHSLSPVAEVAS</sequence>
<dbReference type="AlphaFoldDB" id="A0A8J3G1V4"/>
<evidence type="ECO:0000313" key="2">
    <source>
        <dbReference type="Proteomes" id="UP000634004"/>
    </source>
</evidence>
<dbReference type="EMBL" id="BMZH01000003">
    <property type="protein sequence ID" value="GHA89483.1"/>
    <property type="molecule type" value="Genomic_DNA"/>
</dbReference>
<dbReference type="RefSeq" id="WP_189496195.1">
    <property type="nucleotide sequence ID" value="NZ_BMZH01000003.1"/>
</dbReference>
<name>A0A8J3G1V4_9PROT</name>
<keyword evidence="2" id="KW-1185">Reference proteome</keyword>
<comment type="caution">
    <text evidence="1">The sequence shown here is derived from an EMBL/GenBank/DDBJ whole genome shotgun (WGS) entry which is preliminary data.</text>
</comment>
<organism evidence="1 2">
    <name type="scientific">Algimonas arctica</name>
    <dbReference type="NCBI Taxonomy" id="1479486"/>
    <lineage>
        <taxon>Bacteria</taxon>
        <taxon>Pseudomonadati</taxon>
        <taxon>Pseudomonadota</taxon>
        <taxon>Alphaproteobacteria</taxon>
        <taxon>Maricaulales</taxon>
        <taxon>Robiginitomaculaceae</taxon>
        <taxon>Algimonas</taxon>
    </lineage>
</organism>
<proteinExistence type="predicted"/>
<evidence type="ECO:0000313" key="1">
    <source>
        <dbReference type="EMBL" id="GHA89483.1"/>
    </source>
</evidence>
<protein>
    <submittedName>
        <fullName evidence="1">Uncharacterized protein</fullName>
    </submittedName>
</protein>